<dbReference type="PROSITE" id="PS51318">
    <property type="entry name" value="TAT"/>
    <property type="match status" value="1"/>
</dbReference>
<dbReference type="Proteomes" id="UP000241362">
    <property type="component" value="Unassembled WGS sequence"/>
</dbReference>
<dbReference type="EMBL" id="PZKE01000009">
    <property type="protein sequence ID" value="PTE14105.1"/>
    <property type="molecule type" value="Genomic_DNA"/>
</dbReference>
<dbReference type="GO" id="GO:0042626">
    <property type="term" value="F:ATPase-coupled transmembrane transporter activity"/>
    <property type="evidence" value="ECO:0007669"/>
    <property type="project" value="InterPro"/>
</dbReference>
<evidence type="ECO:0000259" key="7">
    <source>
        <dbReference type="Pfam" id="PF09084"/>
    </source>
</evidence>
<proteinExistence type="inferred from homology"/>
<keyword evidence="4" id="KW-0732">Signal</keyword>
<dbReference type="AlphaFoldDB" id="A0A2T4J880"/>
<name>A0A2T4J880_FUSBL</name>
<keyword evidence="9" id="KW-1185">Reference proteome</keyword>
<gene>
    <name evidence="8" type="ORF">C5F44_10730</name>
</gene>
<organism evidence="8 9">
    <name type="scientific">Fuscovulum blasticum DSM 2131</name>
    <dbReference type="NCBI Taxonomy" id="1188250"/>
    <lineage>
        <taxon>Bacteria</taxon>
        <taxon>Pseudomonadati</taxon>
        <taxon>Pseudomonadota</taxon>
        <taxon>Alphaproteobacteria</taxon>
        <taxon>Rhodobacterales</taxon>
        <taxon>Paracoccaceae</taxon>
        <taxon>Pseudogemmobacter</taxon>
    </lineage>
</organism>
<dbReference type="PANTHER" id="PTHR30024:SF21">
    <property type="entry name" value="ABC TRANSPORTER SUBSTRATE-BINDING PROTEIN"/>
    <property type="match status" value="1"/>
</dbReference>
<evidence type="ECO:0000313" key="9">
    <source>
        <dbReference type="Proteomes" id="UP000241362"/>
    </source>
</evidence>
<evidence type="ECO:0000256" key="4">
    <source>
        <dbReference type="ARBA" id="ARBA00022729"/>
    </source>
</evidence>
<evidence type="ECO:0000256" key="5">
    <source>
        <dbReference type="ARBA" id="ARBA00055538"/>
    </source>
</evidence>
<dbReference type="FunFam" id="3.40.190.10:FF:000050">
    <property type="entry name" value="Sulfonate ABC transporter substrate-binding protein"/>
    <property type="match status" value="1"/>
</dbReference>
<dbReference type="InterPro" id="IPR015168">
    <property type="entry name" value="SsuA/THI5"/>
</dbReference>
<dbReference type="Gene3D" id="3.40.190.10">
    <property type="entry name" value="Periplasmic binding protein-like II"/>
    <property type="match status" value="2"/>
</dbReference>
<feature type="domain" description="SsuA/THI5-like" evidence="7">
    <location>
        <begin position="52"/>
        <end position="257"/>
    </location>
</feature>
<dbReference type="GO" id="GO:0016020">
    <property type="term" value="C:membrane"/>
    <property type="evidence" value="ECO:0007669"/>
    <property type="project" value="InterPro"/>
</dbReference>
<dbReference type="Pfam" id="PF09084">
    <property type="entry name" value="NMT1"/>
    <property type="match status" value="1"/>
</dbReference>
<sequence length="333" mass="34934">MRSMTTITRRNFTLATLAGIGALTAPALVRQARAAASAVRLGFSYATPSTLVIKEKGWLEEEFGAKGIAVEWTLSRGSNQTLEFLRSGAIDFGASAGSAALLGHANGAPNQVISWLSRGESTTLLALPDSGIKTLQDLRGKKVAATRATEPYLFLLRALAKEGIPATEVEVVPLQHPEGRLALESGQVDAWAALDPDFAITEITRGSVPIYRDLSLITGGVLNVHKDFATENPDLVTAVLKANVRAVDYIKANPAEALALYAAAGKLEQPVAERSFNRNVLDQFAITDADVANLIAAGEALRDTGSIPAGTDLAAATNSLLAGSYITQVLAAG</sequence>
<evidence type="ECO:0000256" key="6">
    <source>
        <dbReference type="ARBA" id="ARBA00070228"/>
    </source>
</evidence>
<comment type="subcellular location">
    <subcellularLocation>
        <location evidence="1">Periplasm</location>
    </subcellularLocation>
</comment>
<reference evidence="8 9" key="1">
    <citation type="submission" date="2018-03" db="EMBL/GenBank/DDBJ databases">
        <title>Rhodobacter blasticus.</title>
        <authorList>
            <person name="Meyer T.E."/>
            <person name="Miller S."/>
            <person name="Lodha T."/>
            <person name="Gandham S."/>
            <person name="Chintalapati S."/>
            <person name="Chintalapati V.R."/>
        </authorList>
    </citation>
    <scope>NUCLEOTIDE SEQUENCE [LARGE SCALE GENOMIC DNA]</scope>
    <source>
        <strain evidence="8 9">DSM 2131</strain>
    </source>
</reference>
<dbReference type="InterPro" id="IPR010067">
    <property type="entry name" value="ABC_SsuA_sub-bd"/>
</dbReference>
<evidence type="ECO:0000256" key="2">
    <source>
        <dbReference type="ARBA" id="ARBA00010742"/>
    </source>
</evidence>
<keyword evidence="3" id="KW-0813">Transport</keyword>
<accession>A0A2T4J880</accession>
<dbReference type="PANTHER" id="PTHR30024">
    <property type="entry name" value="ALIPHATIC SULFONATES-BINDING PROTEIN-RELATED"/>
    <property type="match status" value="1"/>
</dbReference>
<evidence type="ECO:0000313" key="8">
    <source>
        <dbReference type="EMBL" id="PTE14105.1"/>
    </source>
</evidence>
<comment type="function">
    <text evidence="5">Part of a binding-protein-dependent transport system for aliphatic sulfonates. Putative binding protein.</text>
</comment>
<protein>
    <recommendedName>
        <fullName evidence="6">Putative aliphatic sulfonates-binding protein</fullName>
    </recommendedName>
</protein>
<dbReference type="GO" id="GO:0042597">
    <property type="term" value="C:periplasmic space"/>
    <property type="evidence" value="ECO:0007669"/>
    <property type="project" value="UniProtKB-SubCell"/>
</dbReference>
<evidence type="ECO:0000256" key="1">
    <source>
        <dbReference type="ARBA" id="ARBA00004418"/>
    </source>
</evidence>
<evidence type="ECO:0000256" key="3">
    <source>
        <dbReference type="ARBA" id="ARBA00022448"/>
    </source>
</evidence>
<comment type="caution">
    <text evidence="8">The sequence shown here is derived from an EMBL/GenBank/DDBJ whole genome shotgun (WGS) entry which is preliminary data.</text>
</comment>
<dbReference type="NCBIfam" id="TIGR01728">
    <property type="entry name" value="SsuA_fam"/>
    <property type="match status" value="1"/>
</dbReference>
<dbReference type="SUPFAM" id="SSF53850">
    <property type="entry name" value="Periplasmic binding protein-like II"/>
    <property type="match status" value="1"/>
</dbReference>
<comment type="similarity">
    <text evidence="2">Belongs to the bacterial solute-binding protein SsuA/TauA family.</text>
</comment>
<dbReference type="InterPro" id="IPR006311">
    <property type="entry name" value="TAT_signal"/>
</dbReference>